<dbReference type="InterPro" id="IPR036291">
    <property type="entry name" value="NAD(P)-bd_dom_sf"/>
</dbReference>
<dbReference type="Proteomes" id="UP000297567">
    <property type="component" value="Unassembled WGS sequence"/>
</dbReference>
<comment type="similarity">
    <text evidence="1">Belongs to the short-chain dehydrogenases/reductases (SDR) family.</text>
</comment>
<evidence type="ECO:0000256" key="2">
    <source>
        <dbReference type="ARBA" id="ARBA00023002"/>
    </source>
</evidence>
<dbReference type="GO" id="GO:0016020">
    <property type="term" value="C:membrane"/>
    <property type="evidence" value="ECO:0007669"/>
    <property type="project" value="TreeGrafter"/>
</dbReference>
<dbReference type="EMBL" id="RQGH01000014">
    <property type="protein sequence ID" value="TGL69908.1"/>
    <property type="molecule type" value="Genomic_DNA"/>
</dbReference>
<reference evidence="3" key="1">
    <citation type="journal article" date="2019" name="PLoS Negl. Trop. Dis.">
        <title>Revisiting the worldwide diversity of Leptospira species in the environment.</title>
        <authorList>
            <person name="Vincent A.T."/>
            <person name="Schiettekatte O."/>
            <person name="Bourhy P."/>
            <person name="Veyrier F.J."/>
            <person name="Picardeau M."/>
        </authorList>
    </citation>
    <scope>NUCLEOTIDE SEQUENCE [LARGE SCALE GENOMIC DNA]</scope>
    <source>
        <strain evidence="3">201702451</strain>
    </source>
</reference>
<dbReference type="SUPFAM" id="SSF51735">
    <property type="entry name" value="NAD(P)-binding Rossmann-fold domains"/>
    <property type="match status" value="1"/>
</dbReference>
<keyword evidence="4" id="KW-1185">Reference proteome</keyword>
<dbReference type="InterPro" id="IPR002347">
    <property type="entry name" value="SDR_fam"/>
</dbReference>
<name>A0A4Z0ZTZ8_9LEPT</name>
<proteinExistence type="inferred from homology"/>
<dbReference type="PANTHER" id="PTHR44196:SF1">
    <property type="entry name" value="DEHYDROGENASE_REDUCTASE SDR FAMILY MEMBER 7B"/>
    <property type="match status" value="1"/>
</dbReference>
<dbReference type="PROSITE" id="PS00061">
    <property type="entry name" value="ADH_SHORT"/>
    <property type="match status" value="1"/>
</dbReference>
<evidence type="ECO:0000256" key="1">
    <source>
        <dbReference type="ARBA" id="ARBA00006484"/>
    </source>
</evidence>
<dbReference type="Pfam" id="PF00106">
    <property type="entry name" value="adh_short"/>
    <property type="match status" value="1"/>
</dbReference>
<organism evidence="3 4">
    <name type="scientific">Leptospira jelokensis</name>
    <dbReference type="NCBI Taxonomy" id="2484931"/>
    <lineage>
        <taxon>Bacteria</taxon>
        <taxon>Pseudomonadati</taxon>
        <taxon>Spirochaetota</taxon>
        <taxon>Spirochaetia</taxon>
        <taxon>Leptospirales</taxon>
        <taxon>Leptospiraceae</taxon>
        <taxon>Leptospira</taxon>
    </lineage>
</organism>
<dbReference type="PANTHER" id="PTHR44196">
    <property type="entry name" value="DEHYDROGENASE/REDUCTASE SDR FAMILY MEMBER 7B"/>
    <property type="match status" value="1"/>
</dbReference>
<dbReference type="RefSeq" id="WP_135641684.1">
    <property type="nucleotide sequence ID" value="NZ_RQGH01000014.1"/>
</dbReference>
<accession>A0A4Z0ZTZ8</accession>
<dbReference type="AlphaFoldDB" id="A0A4Z0ZTZ8"/>
<comment type="caution">
    <text evidence="3">The sequence shown here is derived from an EMBL/GenBank/DDBJ whole genome shotgun (WGS) entry which is preliminary data.</text>
</comment>
<dbReference type="InterPro" id="IPR020904">
    <property type="entry name" value="Sc_DH/Rdtase_CS"/>
</dbReference>
<sequence>MLREHTLVVGGTSDIGVWVIDALAKRGHSISITGRNKKKLAEIKNDTKRKYNLPILTFELDITNMNSFQKFYSSLKEKPNHVFVLVGYYEDQNEARKDWKELEKTIQINFTGVAALVNHISLAMEKENSGTITVVSSVAGERGRKLNYIYGSAKAGLTTYLSGLRALLYPKGVHIGTILLGPVYTKMSFGHNLIPWLTLKPEVAGEKIVSAGLEKKDQIYIRWPWRWIMLLIRIIPEWIFKRLPSF</sequence>
<dbReference type="Gene3D" id="3.40.50.720">
    <property type="entry name" value="NAD(P)-binding Rossmann-like Domain"/>
    <property type="match status" value="1"/>
</dbReference>
<dbReference type="GO" id="GO:0016491">
    <property type="term" value="F:oxidoreductase activity"/>
    <property type="evidence" value="ECO:0007669"/>
    <property type="project" value="UniProtKB-KW"/>
</dbReference>
<gene>
    <name evidence="3" type="ORF">EHQ62_07900</name>
</gene>
<evidence type="ECO:0000313" key="3">
    <source>
        <dbReference type="EMBL" id="TGL69908.1"/>
    </source>
</evidence>
<keyword evidence="2" id="KW-0560">Oxidoreductase</keyword>
<evidence type="ECO:0000313" key="4">
    <source>
        <dbReference type="Proteomes" id="UP000297567"/>
    </source>
</evidence>
<protein>
    <submittedName>
        <fullName evidence="3">SDR family NAD(P)-dependent oxidoreductase</fullName>
    </submittedName>
</protein>
<dbReference type="PRINTS" id="PR00081">
    <property type="entry name" value="GDHRDH"/>
</dbReference>